<name>A0A9W7XA80_9POAL</name>
<reference evidence="2 3" key="1">
    <citation type="submission" date="2022-10" db="EMBL/GenBank/DDBJ databases">
        <title>WGS assembly of Paspalum vaginatum 540-79.</title>
        <authorList>
            <person name="Sun G."/>
            <person name="Wase N."/>
            <person name="Shu S."/>
            <person name="Jenkins J."/>
            <person name="Zhou B."/>
            <person name="Torres-Rodriguez J."/>
            <person name="Chen C."/>
            <person name="Sandor L."/>
            <person name="Plott C."/>
            <person name="Yoshinga Y."/>
            <person name="Daum C."/>
            <person name="Qi P."/>
            <person name="Barry K."/>
            <person name="Lipzen A."/>
            <person name="Berry L."/>
            <person name="Pedersen C."/>
            <person name="Gottilla T."/>
            <person name="Foltz A."/>
            <person name="Yu H."/>
            <person name="O'Malley R."/>
            <person name="Zhang C."/>
            <person name="Devos K."/>
            <person name="Sigmon B."/>
            <person name="Yu B."/>
            <person name="Obata T."/>
            <person name="Schmutz J."/>
            <person name="Schnable J."/>
        </authorList>
    </citation>
    <scope>NUCLEOTIDE SEQUENCE [LARGE SCALE GENOMIC DNA]</scope>
    <source>
        <strain evidence="3">cv. 540-79</strain>
    </source>
</reference>
<evidence type="ECO:0000313" key="2">
    <source>
        <dbReference type="EMBL" id="KAJ1254913.1"/>
    </source>
</evidence>
<keyword evidence="1" id="KW-0732">Signal</keyword>
<protein>
    <recommendedName>
        <fullName evidence="4">Secreted protein</fullName>
    </recommendedName>
</protein>
<dbReference type="Proteomes" id="UP001164776">
    <property type="component" value="Unassembled WGS sequence"/>
</dbReference>
<comment type="caution">
    <text evidence="2">The sequence shown here is derived from an EMBL/GenBank/DDBJ whole genome shotgun (WGS) entry which is preliminary data.</text>
</comment>
<evidence type="ECO:0000313" key="3">
    <source>
        <dbReference type="Proteomes" id="UP001164776"/>
    </source>
</evidence>
<accession>A0A9W7XA80</accession>
<dbReference type="AlphaFoldDB" id="A0A9W7XA80"/>
<gene>
    <name evidence="2" type="ORF">BS78_K308400</name>
</gene>
<dbReference type="EMBL" id="MU629856">
    <property type="protein sequence ID" value="KAJ1254913.1"/>
    <property type="molecule type" value="Genomic_DNA"/>
</dbReference>
<feature type="signal peptide" evidence="1">
    <location>
        <begin position="1"/>
        <end position="19"/>
    </location>
</feature>
<proteinExistence type="predicted"/>
<sequence>MFPCPLLLGPLFFLFHAHTQECLRTIGMGGIWKHQTKLSFHPVCQRRKQAGWAFLHAPTPTALRHSPVSSSWLVLKSYSIHMLLSPRQDLDL</sequence>
<feature type="chain" id="PRO_5040960451" description="Secreted protein" evidence="1">
    <location>
        <begin position="20"/>
        <end position="92"/>
    </location>
</feature>
<evidence type="ECO:0000256" key="1">
    <source>
        <dbReference type="SAM" id="SignalP"/>
    </source>
</evidence>
<evidence type="ECO:0008006" key="4">
    <source>
        <dbReference type="Google" id="ProtNLM"/>
    </source>
</evidence>
<keyword evidence="3" id="KW-1185">Reference proteome</keyword>
<organism evidence="2 3">
    <name type="scientific">Paspalum vaginatum</name>
    <name type="common">seashore paspalum</name>
    <dbReference type="NCBI Taxonomy" id="158149"/>
    <lineage>
        <taxon>Eukaryota</taxon>
        <taxon>Viridiplantae</taxon>
        <taxon>Streptophyta</taxon>
        <taxon>Embryophyta</taxon>
        <taxon>Tracheophyta</taxon>
        <taxon>Spermatophyta</taxon>
        <taxon>Magnoliopsida</taxon>
        <taxon>Liliopsida</taxon>
        <taxon>Poales</taxon>
        <taxon>Poaceae</taxon>
        <taxon>PACMAD clade</taxon>
        <taxon>Panicoideae</taxon>
        <taxon>Andropogonodae</taxon>
        <taxon>Paspaleae</taxon>
        <taxon>Paspalinae</taxon>
        <taxon>Paspalum</taxon>
    </lineage>
</organism>